<proteinExistence type="inferred from homology"/>
<dbReference type="SUPFAM" id="SSF53850">
    <property type="entry name" value="Periplasmic binding protein-like II"/>
    <property type="match status" value="1"/>
</dbReference>
<dbReference type="GO" id="GO:0003700">
    <property type="term" value="F:DNA-binding transcription factor activity"/>
    <property type="evidence" value="ECO:0007669"/>
    <property type="project" value="InterPro"/>
</dbReference>
<evidence type="ECO:0000256" key="1">
    <source>
        <dbReference type="ARBA" id="ARBA00009437"/>
    </source>
</evidence>
<dbReference type="InterPro" id="IPR036390">
    <property type="entry name" value="WH_DNA-bd_sf"/>
</dbReference>
<comment type="similarity">
    <text evidence="1">Belongs to the LysR transcriptional regulatory family.</text>
</comment>
<keyword evidence="3" id="KW-0238">DNA-binding</keyword>
<evidence type="ECO:0000313" key="6">
    <source>
        <dbReference type="EMBL" id="TVO58072.1"/>
    </source>
</evidence>
<dbReference type="FunFam" id="1.10.10.10:FF:000001">
    <property type="entry name" value="LysR family transcriptional regulator"/>
    <property type="match status" value="1"/>
</dbReference>
<dbReference type="InterPro" id="IPR005119">
    <property type="entry name" value="LysR_subst-bd"/>
</dbReference>
<dbReference type="EMBL" id="VMNK01000005">
    <property type="protein sequence ID" value="TVO58072.1"/>
    <property type="molecule type" value="Genomic_DNA"/>
</dbReference>
<dbReference type="CDD" id="cd05466">
    <property type="entry name" value="PBP2_LTTR_substrate"/>
    <property type="match status" value="1"/>
</dbReference>
<evidence type="ECO:0000259" key="5">
    <source>
        <dbReference type="PROSITE" id="PS50931"/>
    </source>
</evidence>
<accession>A0A557QYT4</accession>
<gene>
    <name evidence="6" type="ORF">FHP91_06650</name>
</gene>
<dbReference type="RefSeq" id="WP_144308840.1">
    <property type="nucleotide sequence ID" value="NZ_VMNK01000005.1"/>
</dbReference>
<dbReference type="OrthoDB" id="6113677at2"/>
<evidence type="ECO:0000313" key="7">
    <source>
        <dbReference type="Proteomes" id="UP000319502"/>
    </source>
</evidence>
<dbReference type="InterPro" id="IPR036388">
    <property type="entry name" value="WH-like_DNA-bd_sf"/>
</dbReference>
<dbReference type="Pfam" id="PF03466">
    <property type="entry name" value="LysR_substrate"/>
    <property type="match status" value="1"/>
</dbReference>
<dbReference type="GO" id="GO:0000976">
    <property type="term" value="F:transcription cis-regulatory region binding"/>
    <property type="evidence" value="ECO:0007669"/>
    <property type="project" value="TreeGrafter"/>
</dbReference>
<protein>
    <submittedName>
        <fullName evidence="6">LysR family transcriptional regulator</fullName>
    </submittedName>
</protein>
<organism evidence="6 7">
    <name type="scientific">Denitromonas halophila</name>
    <dbReference type="NCBI Taxonomy" id="1629404"/>
    <lineage>
        <taxon>Bacteria</taxon>
        <taxon>Pseudomonadati</taxon>
        <taxon>Pseudomonadota</taxon>
        <taxon>Betaproteobacteria</taxon>
        <taxon>Rhodocyclales</taxon>
        <taxon>Zoogloeaceae</taxon>
        <taxon>Denitromonas</taxon>
    </lineage>
</organism>
<keyword evidence="4" id="KW-0804">Transcription</keyword>
<name>A0A557QYT4_9RHOO</name>
<dbReference type="AlphaFoldDB" id="A0A557QYT4"/>
<reference evidence="6 7" key="1">
    <citation type="submission" date="2019-07" db="EMBL/GenBank/DDBJ databases">
        <title>The pathways for chlorine oxyanion respiration interact through the shared metabolite chlorate.</title>
        <authorList>
            <person name="Barnum T.P."/>
            <person name="Cheng Y."/>
            <person name="Hill K.A."/>
            <person name="Lucas L.N."/>
            <person name="Carlson H.K."/>
            <person name="Coates J.D."/>
        </authorList>
    </citation>
    <scope>NUCLEOTIDE SEQUENCE [LARGE SCALE GENOMIC DNA]</scope>
    <source>
        <strain evidence="6 7">SFB-3</strain>
    </source>
</reference>
<evidence type="ECO:0000256" key="4">
    <source>
        <dbReference type="ARBA" id="ARBA00023163"/>
    </source>
</evidence>
<dbReference type="Gene3D" id="1.10.10.10">
    <property type="entry name" value="Winged helix-like DNA-binding domain superfamily/Winged helix DNA-binding domain"/>
    <property type="match status" value="1"/>
</dbReference>
<keyword evidence="7" id="KW-1185">Reference proteome</keyword>
<dbReference type="SUPFAM" id="SSF46785">
    <property type="entry name" value="Winged helix' DNA-binding domain"/>
    <property type="match status" value="1"/>
</dbReference>
<dbReference type="Proteomes" id="UP000319502">
    <property type="component" value="Unassembled WGS sequence"/>
</dbReference>
<dbReference type="Gene3D" id="3.40.190.290">
    <property type="match status" value="1"/>
</dbReference>
<dbReference type="PANTHER" id="PTHR30126">
    <property type="entry name" value="HTH-TYPE TRANSCRIPTIONAL REGULATOR"/>
    <property type="match status" value="1"/>
</dbReference>
<comment type="caution">
    <text evidence="6">The sequence shown here is derived from an EMBL/GenBank/DDBJ whole genome shotgun (WGS) entry which is preliminary data.</text>
</comment>
<dbReference type="PROSITE" id="PS50931">
    <property type="entry name" value="HTH_LYSR"/>
    <property type="match status" value="1"/>
</dbReference>
<keyword evidence="2" id="KW-0805">Transcription regulation</keyword>
<sequence>MKPRALLNNLAEADLRLLRVFIAIAESGGLAAAELRLNISRSVISRHLKALESRLGVRLCERGRAGFALTEEGATVLAAARRLLAQIDAFRTEIGELHEGLRGELNLAVFDKFVTNPGCRLPQAIAAFDAVAPSVRINLHVAHSGEIEPGLLDGRFQLGIQPMHRASDSFDAVWLFGEPMQLYCATSHPLVAGGHAPDDADIRASRLVGLGYHSPNMETFWRLGLQPTARAFDQEATVALILSGGYVGFLPAHYAQRFVADGALCCIGASVFHYHCDWHAFVPRNPAPSRLARRFLEILCACHDAGNAGDGSPHFARPPEGS</sequence>
<evidence type="ECO:0000256" key="2">
    <source>
        <dbReference type="ARBA" id="ARBA00023015"/>
    </source>
</evidence>
<dbReference type="InterPro" id="IPR000847">
    <property type="entry name" value="LysR_HTH_N"/>
</dbReference>
<dbReference type="PANTHER" id="PTHR30126:SF98">
    <property type="entry name" value="HTH-TYPE TRANSCRIPTIONAL ACTIVATOR BAUR"/>
    <property type="match status" value="1"/>
</dbReference>
<feature type="domain" description="HTH lysR-type" evidence="5">
    <location>
        <begin position="14"/>
        <end position="70"/>
    </location>
</feature>
<evidence type="ECO:0000256" key="3">
    <source>
        <dbReference type="ARBA" id="ARBA00023125"/>
    </source>
</evidence>
<dbReference type="Pfam" id="PF00126">
    <property type="entry name" value="HTH_1"/>
    <property type="match status" value="1"/>
</dbReference>